<evidence type="ECO:0000313" key="4">
    <source>
        <dbReference type="Proteomes" id="UP000530564"/>
    </source>
</evidence>
<keyword evidence="1" id="KW-0472">Membrane</keyword>
<gene>
    <name evidence="3" type="ORF">GGQ61_004397</name>
</gene>
<sequence>MPKDASDKPQRGVRHWISAHRKGLVIAAGSVAAVIGGGIVLLAVLDWNQLRGPISRFASARLDREVAILGDLDVRPFSFTPSATVGRLQIGQPAWAGKGQMAEIERLQLQIEALPLLRGQLVFRRLEVTRPNLALLRDAKGRANWSLHPDAPPKPLRLPPIQDFRVEDGRMSFNDAGRRLSLQAAIDAAERRGAANPRFVMSGKGAINGAPFTLALTGGPLVNVRAGRPYPFDADVRAGATRILAKGQIARPFDLGRFQAQVTASGPDLADLYDLTGVAFPNSPPYRLSGQLSREQRLWRVTGVGGRVGDSDMAGGLSVNTAGERPFLTADLRSKRLDFDDLAAVFGGAPARGGGETASPTQQAVGRQLAAQRRLLPDAKLDVSRIRAMDADVKYAAASISSPRLPVRGGSVHIKLKNGVLDADPLRLDLNQGALAGQATLDARRGTPVTSIDLRLSRARLEQLIPIRSGGTAPITGSLLGRVKLTGAGASVREAAAHADGQALFVVPGGEIRAAFAELMGVNVTKGLGLLLAKDQSKTDLRCAVAHFQAKDGVLTANRIILDTTPVLSTGEGRIDLRDETMNLRMTGHAKEARLIRLTAPVTIEGPIVKPRLGVEASGAMAQGGVAAALGALVAPLAAVLPFVDLGLAEDASCGALIAHAGRQGAPVAKPRT</sequence>
<keyword evidence="1" id="KW-0812">Transmembrane</keyword>
<feature type="domain" description="AsmA" evidence="2">
    <location>
        <begin position="31"/>
        <end position="147"/>
    </location>
</feature>
<feature type="transmembrane region" description="Helical" evidence="1">
    <location>
        <begin position="24"/>
        <end position="45"/>
    </location>
</feature>
<dbReference type="PANTHER" id="PTHR30441:SF9">
    <property type="entry name" value="ASMA FAMILY PROTEIN YHJG"/>
    <property type="match status" value="1"/>
</dbReference>
<dbReference type="InterPro" id="IPR007844">
    <property type="entry name" value="AsmA"/>
</dbReference>
<name>A0A840A5L2_9CAUL</name>
<keyword evidence="1" id="KW-1133">Transmembrane helix</keyword>
<comment type="caution">
    <text evidence="3">The sequence shown here is derived from an EMBL/GenBank/DDBJ whole genome shotgun (WGS) entry which is preliminary data.</text>
</comment>
<evidence type="ECO:0000259" key="2">
    <source>
        <dbReference type="Pfam" id="PF05170"/>
    </source>
</evidence>
<dbReference type="Pfam" id="PF05170">
    <property type="entry name" value="AsmA"/>
    <property type="match status" value="2"/>
</dbReference>
<dbReference type="AlphaFoldDB" id="A0A840A5L2"/>
<evidence type="ECO:0000313" key="3">
    <source>
        <dbReference type="EMBL" id="MBB3893648.1"/>
    </source>
</evidence>
<keyword evidence="4" id="KW-1185">Reference proteome</keyword>
<dbReference type="EMBL" id="JACIDK010000016">
    <property type="protein sequence ID" value="MBB3893648.1"/>
    <property type="molecule type" value="Genomic_DNA"/>
</dbReference>
<dbReference type="GO" id="GO:0090313">
    <property type="term" value="P:regulation of protein targeting to membrane"/>
    <property type="evidence" value="ECO:0007669"/>
    <property type="project" value="TreeGrafter"/>
</dbReference>
<proteinExistence type="predicted"/>
<organism evidence="3 4">
    <name type="scientific">Phenylobacterium haematophilum</name>
    <dbReference type="NCBI Taxonomy" id="98513"/>
    <lineage>
        <taxon>Bacteria</taxon>
        <taxon>Pseudomonadati</taxon>
        <taxon>Pseudomonadota</taxon>
        <taxon>Alphaproteobacteria</taxon>
        <taxon>Caulobacterales</taxon>
        <taxon>Caulobacteraceae</taxon>
        <taxon>Phenylobacterium</taxon>
    </lineage>
</organism>
<evidence type="ECO:0000256" key="1">
    <source>
        <dbReference type="SAM" id="Phobius"/>
    </source>
</evidence>
<protein>
    <recommendedName>
        <fullName evidence="2">AsmA domain-containing protein</fullName>
    </recommendedName>
</protein>
<dbReference type="InterPro" id="IPR052894">
    <property type="entry name" value="AsmA-related"/>
</dbReference>
<feature type="domain" description="AsmA" evidence="2">
    <location>
        <begin position="200"/>
        <end position="558"/>
    </location>
</feature>
<dbReference type="Proteomes" id="UP000530564">
    <property type="component" value="Unassembled WGS sequence"/>
</dbReference>
<reference evidence="3 4" key="1">
    <citation type="submission" date="2020-08" db="EMBL/GenBank/DDBJ databases">
        <title>Genomic Encyclopedia of Type Strains, Phase IV (KMG-IV): sequencing the most valuable type-strain genomes for metagenomic binning, comparative biology and taxonomic classification.</title>
        <authorList>
            <person name="Goeker M."/>
        </authorList>
    </citation>
    <scope>NUCLEOTIDE SEQUENCE [LARGE SCALE GENOMIC DNA]</scope>
    <source>
        <strain evidence="3 4">DSM 21793</strain>
    </source>
</reference>
<accession>A0A840A5L2</accession>
<dbReference type="GO" id="GO:0005886">
    <property type="term" value="C:plasma membrane"/>
    <property type="evidence" value="ECO:0007669"/>
    <property type="project" value="TreeGrafter"/>
</dbReference>
<dbReference type="RefSeq" id="WP_246371164.1">
    <property type="nucleotide sequence ID" value="NZ_JACIDK010000016.1"/>
</dbReference>
<dbReference type="PANTHER" id="PTHR30441">
    <property type="entry name" value="DUF748 DOMAIN-CONTAINING PROTEIN"/>
    <property type="match status" value="1"/>
</dbReference>